<dbReference type="OrthoDB" id="413313at2759"/>
<dbReference type="PANTHER" id="PTHR10974">
    <property type="entry name" value="FI08016P-RELATED"/>
    <property type="match status" value="1"/>
</dbReference>
<evidence type="ECO:0000313" key="2">
    <source>
        <dbReference type="Proteomes" id="UP000678393"/>
    </source>
</evidence>
<name>A0A8S3ZHZ5_9EUPU</name>
<dbReference type="GO" id="GO:0005615">
    <property type="term" value="C:extracellular space"/>
    <property type="evidence" value="ECO:0007669"/>
    <property type="project" value="TreeGrafter"/>
</dbReference>
<gene>
    <name evidence="1" type="ORF">CUNI_LOCUS13356</name>
</gene>
<reference evidence="1" key="1">
    <citation type="submission" date="2021-04" db="EMBL/GenBank/DDBJ databases">
        <authorList>
            <consortium name="Molecular Ecology Group"/>
        </authorList>
    </citation>
    <scope>NUCLEOTIDE SEQUENCE</scope>
</reference>
<dbReference type="InterPro" id="IPR017850">
    <property type="entry name" value="Alkaline_phosphatase_core_sf"/>
</dbReference>
<dbReference type="FunFam" id="3.40.720.10:FF:000017">
    <property type="entry name" value="Predicted protein"/>
    <property type="match status" value="1"/>
</dbReference>
<protein>
    <submittedName>
        <fullName evidence="1">Uncharacterized protein</fullName>
    </submittedName>
</protein>
<dbReference type="CDD" id="cd16021">
    <property type="entry name" value="ALP_like"/>
    <property type="match status" value="1"/>
</dbReference>
<dbReference type="AlphaFoldDB" id="A0A8S3ZHZ5"/>
<dbReference type="EMBL" id="CAJHNH020002795">
    <property type="protein sequence ID" value="CAG5127798.1"/>
    <property type="molecule type" value="Genomic_DNA"/>
</dbReference>
<evidence type="ECO:0000313" key="1">
    <source>
        <dbReference type="EMBL" id="CAG5127798.1"/>
    </source>
</evidence>
<dbReference type="Pfam" id="PF02995">
    <property type="entry name" value="DUF229"/>
    <property type="match status" value="1"/>
</dbReference>
<keyword evidence="2" id="KW-1185">Reference proteome</keyword>
<dbReference type="Proteomes" id="UP000678393">
    <property type="component" value="Unassembled WGS sequence"/>
</dbReference>
<comment type="caution">
    <text evidence="1">The sequence shown here is derived from an EMBL/GenBank/DDBJ whole genome shotgun (WGS) entry which is preliminary data.</text>
</comment>
<dbReference type="InterPro" id="IPR004245">
    <property type="entry name" value="DUF229"/>
</dbReference>
<proteinExistence type="predicted"/>
<sequence>MIVSLITMIHQLCDLFSSNTVKEPDPTRRKGRDRSRLNYDINNTNGRLHFFHRAYFRDQRASVEHTFSTDQILPACQMPEVDPYVPSVLKISGQHLRTLMCEGSYLPDLTYISGGMQINVNKSKVEEYMKYSDFEKCRYLNILRNETDYNSVIYSDWSEGFKDMIALPQGVEFLLVRCKNTKSEIVSNTYFSLIPRKDPSLGSSRNFKKRRVKSSSIETLNVIMIGMDTLPRHQLLRGCKKTYSYLANSLKSFDLTMHSQLGENTFPNFLPLFTGQSQDEVRKSWSNNSHTDRLDLIWQIFQQSGYETLFTEDMPDFSVFHYFKKGFMSFSTRYNSRPLTLAMYKDLDIWKHNDNCAGNQVELNVHLDYVLRFLDTFPDKPVIAVAMLTKPTHDFPMNAKMFDEHLFNFYQSLNQKGHLNRSLIVSFSDHGVRWGDLRESVNGIFESRSPYTILTFPDWFLKKYPDVAANLRANTKRLTTHFDTHATLLDLLYFKSNLKPLPLLRHGVSLFEEIPANRTCRDAFIPKEFCLCGYKLLAAIKIKSNLSKRLARIVIEAINSQTNKTQCAALKLYQVIRILEIALNEKSIKGERDTTVYKVKLETVPGHALFEANVYATGNSFQLKVGNSIGRLNPYKGQSDCVGTADDRLFCYCNNLL</sequence>
<dbReference type="PANTHER" id="PTHR10974:SF6">
    <property type="entry name" value="PROTEIN CBG19234"/>
    <property type="match status" value="1"/>
</dbReference>
<accession>A0A8S3ZHZ5</accession>
<organism evidence="1 2">
    <name type="scientific">Candidula unifasciata</name>
    <dbReference type="NCBI Taxonomy" id="100452"/>
    <lineage>
        <taxon>Eukaryota</taxon>
        <taxon>Metazoa</taxon>
        <taxon>Spiralia</taxon>
        <taxon>Lophotrochozoa</taxon>
        <taxon>Mollusca</taxon>
        <taxon>Gastropoda</taxon>
        <taxon>Heterobranchia</taxon>
        <taxon>Euthyneura</taxon>
        <taxon>Panpulmonata</taxon>
        <taxon>Eupulmonata</taxon>
        <taxon>Stylommatophora</taxon>
        <taxon>Helicina</taxon>
        <taxon>Helicoidea</taxon>
        <taxon>Geomitridae</taxon>
        <taxon>Candidula</taxon>
    </lineage>
</organism>
<dbReference type="Gene3D" id="3.40.720.10">
    <property type="entry name" value="Alkaline Phosphatase, subunit A"/>
    <property type="match status" value="1"/>
</dbReference>
<dbReference type="SUPFAM" id="SSF53649">
    <property type="entry name" value="Alkaline phosphatase-like"/>
    <property type="match status" value="1"/>
</dbReference>